<protein>
    <submittedName>
        <fullName evidence="1">Uncharacterized protein</fullName>
    </submittedName>
</protein>
<organism evidence="1">
    <name type="scientific">Cyprideis torosa</name>
    <dbReference type="NCBI Taxonomy" id="163714"/>
    <lineage>
        <taxon>Eukaryota</taxon>
        <taxon>Metazoa</taxon>
        <taxon>Ecdysozoa</taxon>
        <taxon>Arthropoda</taxon>
        <taxon>Crustacea</taxon>
        <taxon>Oligostraca</taxon>
        <taxon>Ostracoda</taxon>
        <taxon>Podocopa</taxon>
        <taxon>Podocopida</taxon>
        <taxon>Cytherocopina</taxon>
        <taxon>Cytheroidea</taxon>
        <taxon>Cytherideidae</taxon>
        <taxon>Cyprideis</taxon>
    </lineage>
</organism>
<proteinExistence type="predicted"/>
<sequence>MYFGNKRRLEACVFDQSRRFYLFTIQANLLGNVKPLPDVSLELFDKPRGQLQQNSAFVSLPYPALLAPTPPNASIFLGGQRAELGGLKENFLGQPPSTFSLTSANGRKEEAGRLSSRVRSSTPLHVSVPIHHSVTTIGPSPPLRYNYRSQSSTPLQVSVPVQHSVTSIGPSPPLRYKYRSQSTTPLQVSVPVHHSVTSIGPSPPLRYKYRVSGTNIFAGTRERSYYIIGPVLLPSLRDSLTRFSGGEKKVDVKTKDRGLISTVQLEEQGVFTAARQPQPTTLSANTRAVPLGMARRDNTSWGLLHLAAAWEM</sequence>
<name>A0A7R8W1G7_9CRUS</name>
<reference evidence="1" key="1">
    <citation type="submission" date="2020-11" db="EMBL/GenBank/DDBJ databases">
        <authorList>
            <person name="Tran Van P."/>
        </authorList>
    </citation>
    <scope>NUCLEOTIDE SEQUENCE</scope>
</reference>
<gene>
    <name evidence="1" type="ORF">CTOB1V02_LOCUS1054</name>
</gene>
<dbReference type="EMBL" id="OB660145">
    <property type="protein sequence ID" value="CAD7223059.1"/>
    <property type="molecule type" value="Genomic_DNA"/>
</dbReference>
<accession>A0A7R8W1G7</accession>
<evidence type="ECO:0000313" key="1">
    <source>
        <dbReference type="EMBL" id="CAD7223059.1"/>
    </source>
</evidence>
<dbReference type="AlphaFoldDB" id="A0A7R8W1G7"/>